<dbReference type="InterPro" id="IPR029044">
    <property type="entry name" value="Nucleotide-diphossugar_trans"/>
</dbReference>
<gene>
    <name evidence="1" type="ORF">GXM_02142</name>
</gene>
<name>A0A5P8VWD6_9NOSO</name>
<accession>A0A5P8VWD6</accession>
<protein>
    <recommendedName>
        <fullName evidence="3">Glycosyltransferase family 2 protein</fullName>
    </recommendedName>
</protein>
<sequence>MLVFVIPLKSPQVSNSWERVTQSFERCIKSICNQISPDFHAIVVCHEQPKIEFNHPQITYITVDFPPPNETNPIARGDTDKGRKILKGLMYAHQFSPTHTMAVDADDCISKNLAAFIKQHPNSNGWFINKGYKYKEGSKYIYIKRKKFYSMCGTSNIIRYDLNFLPENAEYNRGYGYYKYYIDHGKVRDVLENKAKPIEPLPFPGAVYIVETGENLFYGSMKLNFNIFDRKSLTQSVKDEFGLYTL</sequence>
<evidence type="ECO:0000313" key="2">
    <source>
        <dbReference type="Proteomes" id="UP000326678"/>
    </source>
</evidence>
<dbReference type="AlphaFoldDB" id="A0A5P8VWD6"/>
<keyword evidence="2" id="KW-1185">Reference proteome</keyword>
<organism evidence="1 2">
    <name type="scientific">Nostoc sphaeroides CCNUC1</name>
    <dbReference type="NCBI Taxonomy" id="2653204"/>
    <lineage>
        <taxon>Bacteria</taxon>
        <taxon>Bacillati</taxon>
        <taxon>Cyanobacteriota</taxon>
        <taxon>Cyanophyceae</taxon>
        <taxon>Nostocales</taxon>
        <taxon>Nostocaceae</taxon>
        <taxon>Nostoc</taxon>
    </lineage>
</organism>
<dbReference type="SUPFAM" id="SSF53448">
    <property type="entry name" value="Nucleotide-diphospho-sugar transferases"/>
    <property type="match status" value="1"/>
</dbReference>
<proteinExistence type="predicted"/>
<dbReference type="RefSeq" id="WP_152588719.1">
    <property type="nucleotide sequence ID" value="NZ_CP045226.1"/>
</dbReference>
<dbReference type="EMBL" id="CP045226">
    <property type="protein sequence ID" value="QFS44667.1"/>
    <property type="molecule type" value="Genomic_DNA"/>
</dbReference>
<evidence type="ECO:0000313" key="1">
    <source>
        <dbReference type="EMBL" id="QFS44667.1"/>
    </source>
</evidence>
<dbReference type="KEGG" id="nsh:GXM_02142"/>
<reference evidence="1 2" key="1">
    <citation type="submission" date="2019-10" db="EMBL/GenBank/DDBJ databases">
        <title>Genomic and transcriptomic insights into the perfect genentic adaptation of a filamentous nitrogen-fixing cyanobacterium to rice fields.</title>
        <authorList>
            <person name="Chen Z."/>
        </authorList>
    </citation>
    <scope>NUCLEOTIDE SEQUENCE [LARGE SCALE GENOMIC DNA]</scope>
    <source>
        <strain evidence="1">CCNUC1</strain>
    </source>
</reference>
<evidence type="ECO:0008006" key="3">
    <source>
        <dbReference type="Google" id="ProtNLM"/>
    </source>
</evidence>
<dbReference type="Proteomes" id="UP000326678">
    <property type="component" value="Chromosome Gxm1"/>
</dbReference>